<reference evidence="1 2" key="1">
    <citation type="submission" date="2019-05" db="EMBL/GenBank/DDBJ databases">
        <title>Another draft genome of Portunus trituberculatus and its Hox gene families provides insights of decapod evolution.</title>
        <authorList>
            <person name="Jeong J.-H."/>
            <person name="Song I."/>
            <person name="Kim S."/>
            <person name="Choi T."/>
            <person name="Kim D."/>
            <person name="Ryu S."/>
            <person name="Kim W."/>
        </authorList>
    </citation>
    <scope>NUCLEOTIDE SEQUENCE [LARGE SCALE GENOMIC DNA]</scope>
    <source>
        <tissue evidence="1">Muscle</tissue>
    </source>
</reference>
<dbReference type="EMBL" id="VSRR010138120">
    <property type="protein sequence ID" value="MPD03830.1"/>
    <property type="molecule type" value="Genomic_DNA"/>
</dbReference>
<dbReference type="Proteomes" id="UP000324222">
    <property type="component" value="Unassembled WGS sequence"/>
</dbReference>
<protein>
    <submittedName>
        <fullName evidence="1">Uncharacterized protein</fullName>
    </submittedName>
</protein>
<gene>
    <name evidence="1" type="ORF">E2C01_099484</name>
</gene>
<keyword evidence="2" id="KW-1185">Reference proteome</keyword>
<accession>A0A5B7K9R6</accession>
<evidence type="ECO:0000313" key="1">
    <source>
        <dbReference type="EMBL" id="MPD03830.1"/>
    </source>
</evidence>
<sequence length="94" mass="10234">MCRVFGPLPFGLPESDANHHHFYRSSEDEVSPRGMAVTISSDVSILRPFSSQEAQSETECVTEGWTKTTGATIAERSLEDSRLCAPGETLDCLG</sequence>
<organism evidence="1 2">
    <name type="scientific">Portunus trituberculatus</name>
    <name type="common">Swimming crab</name>
    <name type="synonym">Neptunus trituberculatus</name>
    <dbReference type="NCBI Taxonomy" id="210409"/>
    <lineage>
        <taxon>Eukaryota</taxon>
        <taxon>Metazoa</taxon>
        <taxon>Ecdysozoa</taxon>
        <taxon>Arthropoda</taxon>
        <taxon>Crustacea</taxon>
        <taxon>Multicrustacea</taxon>
        <taxon>Malacostraca</taxon>
        <taxon>Eumalacostraca</taxon>
        <taxon>Eucarida</taxon>
        <taxon>Decapoda</taxon>
        <taxon>Pleocyemata</taxon>
        <taxon>Brachyura</taxon>
        <taxon>Eubrachyura</taxon>
        <taxon>Portunoidea</taxon>
        <taxon>Portunidae</taxon>
        <taxon>Portuninae</taxon>
        <taxon>Portunus</taxon>
    </lineage>
</organism>
<dbReference type="AlphaFoldDB" id="A0A5B7K9R6"/>
<evidence type="ECO:0000313" key="2">
    <source>
        <dbReference type="Proteomes" id="UP000324222"/>
    </source>
</evidence>
<name>A0A5B7K9R6_PORTR</name>
<proteinExistence type="predicted"/>
<comment type="caution">
    <text evidence="1">The sequence shown here is derived from an EMBL/GenBank/DDBJ whole genome shotgun (WGS) entry which is preliminary data.</text>
</comment>